<feature type="chain" id="PRO_5013150675" evidence="1">
    <location>
        <begin position="26"/>
        <end position="166"/>
    </location>
</feature>
<proteinExistence type="predicted"/>
<comment type="caution">
    <text evidence="2">The sequence shown here is derived from an EMBL/GenBank/DDBJ whole genome shotgun (WGS) entry which is preliminary data.</text>
</comment>
<feature type="signal peptide" evidence="1">
    <location>
        <begin position="1"/>
        <end position="25"/>
    </location>
</feature>
<evidence type="ECO:0000313" key="3">
    <source>
        <dbReference type="Proteomes" id="UP000228987"/>
    </source>
</evidence>
<reference evidence="3" key="1">
    <citation type="submission" date="2017-08" db="EMBL/GenBank/DDBJ databases">
        <title>A dynamic microbial community with high functional redundancy inhabits the cold, oxic subseafloor aquifer.</title>
        <authorList>
            <person name="Tully B.J."/>
            <person name="Wheat C.G."/>
            <person name="Glazer B.T."/>
            <person name="Huber J.A."/>
        </authorList>
    </citation>
    <scope>NUCLEOTIDE SEQUENCE [LARGE SCALE GENOMIC DNA]</scope>
</reference>
<protein>
    <submittedName>
        <fullName evidence="2">Uncharacterized protein</fullName>
    </submittedName>
</protein>
<dbReference type="Proteomes" id="UP000228987">
    <property type="component" value="Unassembled WGS sequence"/>
</dbReference>
<organism evidence="2 3">
    <name type="scientific">SAR86 cluster bacterium</name>
    <dbReference type="NCBI Taxonomy" id="2030880"/>
    <lineage>
        <taxon>Bacteria</taxon>
        <taxon>Pseudomonadati</taxon>
        <taxon>Pseudomonadota</taxon>
        <taxon>Gammaproteobacteria</taxon>
        <taxon>SAR86 cluster</taxon>
    </lineage>
</organism>
<accession>A0A2A5CCJ0</accession>
<dbReference type="AlphaFoldDB" id="A0A2A5CCJ0"/>
<name>A0A2A5CCJ0_9GAMM</name>
<evidence type="ECO:0000256" key="1">
    <source>
        <dbReference type="SAM" id="SignalP"/>
    </source>
</evidence>
<keyword evidence="1" id="KW-0732">Signal</keyword>
<sequence length="166" mass="18050">MISRRQSLKLMAGAGLLSVMPLTLGATYARESRQAFVIANEDGSGDVFGRAINASLNTSLIQIDHKNYASLMSLAHLPKGALLIGLVNDAEKVLIDAHVQDRRGVINTTARISTPVSSTAMISGLAEMTLQAALTGTHERDFENTWESVREREITTRALISFYAYL</sequence>
<gene>
    <name evidence="2" type="ORF">COA71_08420</name>
</gene>
<evidence type="ECO:0000313" key="2">
    <source>
        <dbReference type="EMBL" id="PCJ41569.1"/>
    </source>
</evidence>
<dbReference type="EMBL" id="NVWI01000005">
    <property type="protein sequence ID" value="PCJ41569.1"/>
    <property type="molecule type" value="Genomic_DNA"/>
</dbReference>